<dbReference type="InterPro" id="IPR050314">
    <property type="entry name" value="Glycosyl_Hydrlase_18"/>
</dbReference>
<evidence type="ECO:0000256" key="3">
    <source>
        <dbReference type="SAM" id="SignalP"/>
    </source>
</evidence>
<dbReference type="InterPro" id="IPR001223">
    <property type="entry name" value="Glyco_hydro18_cat"/>
</dbReference>
<dbReference type="AlphaFoldDB" id="A0A0C3CTX6"/>
<evidence type="ECO:0000256" key="1">
    <source>
        <dbReference type="ARBA" id="ARBA00008682"/>
    </source>
</evidence>
<keyword evidence="5" id="KW-0378">Hydrolase</keyword>
<dbReference type="GO" id="GO:0008061">
    <property type="term" value="F:chitin binding"/>
    <property type="evidence" value="ECO:0007669"/>
    <property type="project" value="InterPro"/>
</dbReference>
<dbReference type="InterPro" id="IPR029070">
    <property type="entry name" value="Chitinase_insertion_sf"/>
</dbReference>
<dbReference type="PANTHER" id="PTHR11177:SF317">
    <property type="entry name" value="CHITINASE 12-RELATED"/>
    <property type="match status" value="1"/>
</dbReference>
<dbReference type="Gene3D" id="3.10.50.10">
    <property type="match status" value="1"/>
</dbReference>
<protein>
    <recommendedName>
        <fullName evidence="2">chitinase</fullName>
        <ecNumber evidence="2">3.2.1.14</ecNumber>
    </recommendedName>
</protein>
<dbReference type="GO" id="GO:0005576">
    <property type="term" value="C:extracellular region"/>
    <property type="evidence" value="ECO:0007669"/>
    <property type="project" value="TreeGrafter"/>
</dbReference>
<proteinExistence type="inferred from homology"/>
<feature type="signal peptide" evidence="3">
    <location>
        <begin position="1"/>
        <end position="17"/>
    </location>
</feature>
<dbReference type="STRING" id="913774.A0A0C3CTX6"/>
<dbReference type="SUPFAM" id="SSF51445">
    <property type="entry name" value="(Trans)glycosidases"/>
    <property type="match status" value="1"/>
</dbReference>
<dbReference type="SMART" id="SM00636">
    <property type="entry name" value="Glyco_18"/>
    <property type="match status" value="1"/>
</dbReference>
<feature type="chain" id="PRO_5002162757" description="chitinase" evidence="3">
    <location>
        <begin position="18"/>
        <end position="433"/>
    </location>
</feature>
<accession>A0A0C3CTX6</accession>
<evidence type="ECO:0000313" key="6">
    <source>
        <dbReference type="Proteomes" id="UP000054321"/>
    </source>
</evidence>
<keyword evidence="6" id="KW-1185">Reference proteome</keyword>
<dbReference type="CDD" id="cd06548">
    <property type="entry name" value="GH18_chitinase"/>
    <property type="match status" value="1"/>
</dbReference>
<dbReference type="InParanoid" id="A0A0C3CTX6"/>
<evidence type="ECO:0000313" key="5">
    <source>
        <dbReference type="EMBL" id="KIM93122.1"/>
    </source>
</evidence>
<name>A0A0C3CTX6_OIDMZ</name>
<dbReference type="Proteomes" id="UP000054321">
    <property type="component" value="Unassembled WGS sequence"/>
</dbReference>
<dbReference type="InterPro" id="IPR017853">
    <property type="entry name" value="GH"/>
</dbReference>
<dbReference type="OrthoDB" id="76388at2759"/>
<dbReference type="EMBL" id="KN832899">
    <property type="protein sequence ID" value="KIM93122.1"/>
    <property type="molecule type" value="Genomic_DNA"/>
</dbReference>
<reference evidence="5 6" key="1">
    <citation type="submission" date="2014-04" db="EMBL/GenBank/DDBJ databases">
        <authorList>
            <consortium name="DOE Joint Genome Institute"/>
            <person name="Kuo A."/>
            <person name="Martino E."/>
            <person name="Perotto S."/>
            <person name="Kohler A."/>
            <person name="Nagy L.G."/>
            <person name="Floudas D."/>
            <person name="Copeland A."/>
            <person name="Barry K.W."/>
            <person name="Cichocki N."/>
            <person name="Veneault-Fourrey C."/>
            <person name="LaButti K."/>
            <person name="Lindquist E.A."/>
            <person name="Lipzen A."/>
            <person name="Lundell T."/>
            <person name="Morin E."/>
            <person name="Murat C."/>
            <person name="Sun H."/>
            <person name="Tunlid A."/>
            <person name="Henrissat B."/>
            <person name="Grigoriev I.V."/>
            <person name="Hibbett D.S."/>
            <person name="Martin F."/>
            <person name="Nordberg H.P."/>
            <person name="Cantor M.N."/>
            <person name="Hua S.X."/>
        </authorList>
    </citation>
    <scope>NUCLEOTIDE SEQUENCE [LARGE SCALE GENOMIC DNA]</scope>
    <source>
        <strain evidence="5 6">Zn</strain>
    </source>
</reference>
<evidence type="ECO:0000256" key="2">
    <source>
        <dbReference type="ARBA" id="ARBA00012729"/>
    </source>
</evidence>
<organism evidence="5 6">
    <name type="scientific">Oidiodendron maius (strain Zn)</name>
    <dbReference type="NCBI Taxonomy" id="913774"/>
    <lineage>
        <taxon>Eukaryota</taxon>
        <taxon>Fungi</taxon>
        <taxon>Dikarya</taxon>
        <taxon>Ascomycota</taxon>
        <taxon>Pezizomycotina</taxon>
        <taxon>Leotiomycetes</taxon>
        <taxon>Leotiomycetes incertae sedis</taxon>
        <taxon>Myxotrichaceae</taxon>
        <taxon>Oidiodendron</taxon>
    </lineage>
</organism>
<dbReference type="InterPro" id="IPR011583">
    <property type="entry name" value="Chitinase_II/V-like_cat"/>
</dbReference>
<dbReference type="GO" id="GO:0005975">
    <property type="term" value="P:carbohydrate metabolic process"/>
    <property type="evidence" value="ECO:0007669"/>
    <property type="project" value="InterPro"/>
</dbReference>
<reference evidence="6" key="2">
    <citation type="submission" date="2015-01" db="EMBL/GenBank/DDBJ databases">
        <title>Evolutionary Origins and Diversification of the Mycorrhizal Mutualists.</title>
        <authorList>
            <consortium name="DOE Joint Genome Institute"/>
            <consortium name="Mycorrhizal Genomics Consortium"/>
            <person name="Kohler A."/>
            <person name="Kuo A."/>
            <person name="Nagy L.G."/>
            <person name="Floudas D."/>
            <person name="Copeland A."/>
            <person name="Barry K.W."/>
            <person name="Cichocki N."/>
            <person name="Veneault-Fourrey C."/>
            <person name="LaButti K."/>
            <person name="Lindquist E.A."/>
            <person name="Lipzen A."/>
            <person name="Lundell T."/>
            <person name="Morin E."/>
            <person name="Murat C."/>
            <person name="Riley R."/>
            <person name="Ohm R."/>
            <person name="Sun H."/>
            <person name="Tunlid A."/>
            <person name="Henrissat B."/>
            <person name="Grigoriev I.V."/>
            <person name="Hibbett D.S."/>
            <person name="Martin F."/>
        </authorList>
    </citation>
    <scope>NUCLEOTIDE SEQUENCE [LARGE SCALE GENOMIC DNA]</scope>
    <source>
        <strain evidence="6">Zn</strain>
    </source>
</reference>
<dbReference type="GO" id="GO:0006032">
    <property type="term" value="P:chitin catabolic process"/>
    <property type="evidence" value="ECO:0007669"/>
    <property type="project" value="TreeGrafter"/>
</dbReference>
<keyword evidence="3" id="KW-0732">Signal</keyword>
<evidence type="ECO:0000259" key="4">
    <source>
        <dbReference type="PROSITE" id="PS51910"/>
    </source>
</evidence>
<gene>
    <name evidence="5" type="ORF">OIDMADRAFT_46380</name>
</gene>
<dbReference type="Gene3D" id="3.20.20.80">
    <property type="entry name" value="Glycosidases"/>
    <property type="match status" value="1"/>
</dbReference>
<dbReference type="Pfam" id="PF00704">
    <property type="entry name" value="Glyco_hydro_18"/>
    <property type="match status" value="1"/>
</dbReference>
<dbReference type="EC" id="3.2.1.14" evidence="2"/>
<dbReference type="SUPFAM" id="SSF54556">
    <property type="entry name" value="Chitinase insertion domain"/>
    <property type="match status" value="1"/>
</dbReference>
<dbReference type="GO" id="GO:0008843">
    <property type="term" value="F:endochitinase activity"/>
    <property type="evidence" value="ECO:0007669"/>
    <property type="project" value="UniProtKB-EC"/>
</dbReference>
<dbReference type="HOGENOM" id="CLU_002833_1_0_1"/>
<dbReference type="PROSITE" id="PS51910">
    <property type="entry name" value="GH18_2"/>
    <property type="match status" value="1"/>
</dbReference>
<feature type="domain" description="GH18" evidence="4">
    <location>
        <begin position="30"/>
        <end position="382"/>
    </location>
</feature>
<comment type="similarity">
    <text evidence="1">Belongs to the glycosyl hydrolase 18 family. Chitinase class V subfamily.</text>
</comment>
<sequence>MCWKLIILSLLTIAAQCEDLNAAISSVNGYRTVAYFVNWAIYGNFTPQDLPTPILTHVLYAFADINADTGEVFLSDTTADIEKPLSGDSSDEAGNNLHGCLEQLYLLKKLNRALKVLLSIGGWTYSPHFASPASTSQGRSTFALSVVSLVKTYGFDGVDIDWDYPTNALQAADMISLLQEVRTALDGYGDLLDPPYHFTLTVACPGPYGYQYLNLSAISQTVDFLNVMAYDYTGPWSETSGDQANLFPSSSIPASTPFNTEAIISYISQSIRLDKITLGVPLYGRAFNNTGGPGEQFSGSRTYDFKELPLNGCAETNDNETGSSYCYGNRELISYDSIPVVRLKAAFIQNKSLGGAMFWESSMDSGGDNSIIQTMAGELDGKDGSGLDSTWNQLLYPDSPYDNIMKTRLRSAGRMKRVCPSPAQADRHTVLKL</sequence>
<dbReference type="FunCoup" id="A0A0C3CTX6">
    <property type="interactions" value="620"/>
</dbReference>
<dbReference type="PANTHER" id="PTHR11177">
    <property type="entry name" value="CHITINASE"/>
    <property type="match status" value="1"/>
</dbReference>